<dbReference type="Gene3D" id="3.40.50.300">
    <property type="entry name" value="P-loop containing nucleotide triphosphate hydrolases"/>
    <property type="match status" value="1"/>
</dbReference>
<feature type="region of interest" description="Disordered" evidence="1">
    <location>
        <begin position="184"/>
        <end position="222"/>
    </location>
</feature>
<dbReference type="GO" id="GO:0098609">
    <property type="term" value="P:cell-cell adhesion"/>
    <property type="evidence" value="ECO:0007669"/>
    <property type="project" value="TreeGrafter"/>
</dbReference>
<dbReference type="OrthoDB" id="418634at2759"/>
<feature type="region of interest" description="Disordered" evidence="1">
    <location>
        <begin position="236"/>
        <end position="256"/>
    </location>
</feature>
<dbReference type="Pfam" id="PF00595">
    <property type="entry name" value="PDZ"/>
    <property type="match status" value="3"/>
</dbReference>
<dbReference type="InterPro" id="IPR008145">
    <property type="entry name" value="GK/Ca_channel_bsu"/>
</dbReference>
<dbReference type="STRING" id="51028.A0A0N4V0G3"/>
<dbReference type="GO" id="GO:0150105">
    <property type="term" value="P:protein localization to cell-cell junction"/>
    <property type="evidence" value="ECO:0007669"/>
    <property type="project" value="TreeGrafter"/>
</dbReference>
<dbReference type="AlphaFoldDB" id="A0A0N4V0G3"/>
<dbReference type="Pfam" id="PF00625">
    <property type="entry name" value="Guanylate_kin"/>
    <property type="match status" value="1"/>
</dbReference>
<feature type="compositionally biased region" description="Polar residues" evidence="1">
    <location>
        <begin position="187"/>
        <end position="211"/>
    </location>
</feature>
<feature type="signal peptide" evidence="2">
    <location>
        <begin position="1"/>
        <end position="18"/>
    </location>
</feature>
<keyword evidence="7" id="KW-1185">Reference proteome</keyword>
<dbReference type="WBParaSite" id="EVEC_0000340501-mRNA-1">
    <property type="protein sequence ID" value="EVEC_0000340501-mRNA-1"/>
    <property type="gene ID" value="EVEC_0000340501"/>
</dbReference>
<dbReference type="PANTHER" id="PTHR13865:SF28">
    <property type="entry name" value="POLYCHAETOID, ISOFORM O"/>
    <property type="match status" value="1"/>
</dbReference>
<feature type="domain" description="PDZ" evidence="4">
    <location>
        <begin position="276"/>
        <end position="356"/>
    </location>
</feature>
<evidence type="ECO:0000259" key="5">
    <source>
        <dbReference type="PROSITE" id="PS51145"/>
    </source>
</evidence>
<dbReference type="Pfam" id="PF00791">
    <property type="entry name" value="ZU5"/>
    <property type="match status" value="1"/>
</dbReference>
<dbReference type="CDD" id="cd06727">
    <property type="entry name" value="PDZ1_ZO1-like"/>
    <property type="match status" value="1"/>
</dbReference>
<dbReference type="SMART" id="SM00072">
    <property type="entry name" value="GuKc"/>
    <property type="match status" value="1"/>
</dbReference>
<dbReference type="PANTHER" id="PTHR13865">
    <property type="entry name" value="TIGHT JUNCTION PROTEIN"/>
    <property type="match status" value="1"/>
</dbReference>
<dbReference type="InterPro" id="IPR000906">
    <property type="entry name" value="ZU5_dom"/>
</dbReference>
<reference evidence="6 7" key="2">
    <citation type="submission" date="2018-10" db="EMBL/GenBank/DDBJ databases">
        <authorList>
            <consortium name="Pathogen Informatics"/>
        </authorList>
    </citation>
    <scope>NUCLEOTIDE SEQUENCE [LARGE SCALE GENOMIC DNA]</scope>
</reference>
<dbReference type="CDD" id="cd06729">
    <property type="entry name" value="PDZ3_ZO1-like_domain"/>
    <property type="match status" value="1"/>
</dbReference>
<dbReference type="PROSITE" id="PS50106">
    <property type="entry name" value="PDZ"/>
    <property type="match status" value="3"/>
</dbReference>
<dbReference type="SUPFAM" id="SSF50156">
    <property type="entry name" value="PDZ domain-like"/>
    <property type="match status" value="3"/>
</dbReference>
<dbReference type="PROSITE" id="PS51145">
    <property type="entry name" value="ZU5"/>
    <property type="match status" value="1"/>
</dbReference>
<feature type="domain" description="PDZ" evidence="4">
    <location>
        <begin position="107"/>
        <end position="185"/>
    </location>
</feature>
<name>A0A0N4V0G3_ENTVE</name>
<organism evidence="8">
    <name type="scientific">Enterobius vermicularis</name>
    <name type="common">Human pinworm</name>
    <dbReference type="NCBI Taxonomy" id="51028"/>
    <lineage>
        <taxon>Eukaryota</taxon>
        <taxon>Metazoa</taxon>
        <taxon>Ecdysozoa</taxon>
        <taxon>Nematoda</taxon>
        <taxon>Chromadorea</taxon>
        <taxon>Rhabditida</taxon>
        <taxon>Spirurina</taxon>
        <taxon>Oxyuridomorpha</taxon>
        <taxon>Oxyuroidea</taxon>
        <taxon>Oxyuridae</taxon>
        <taxon>Enterobius</taxon>
    </lineage>
</organism>
<feature type="domain" description="Guanylate kinase-like" evidence="3">
    <location>
        <begin position="537"/>
        <end position="638"/>
    </location>
</feature>
<evidence type="ECO:0000313" key="8">
    <source>
        <dbReference type="WBParaSite" id="EVEC_0000340501-mRNA-1"/>
    </source>
</evidence>
<evidence type="ECO:0000313" key="6">
    <source>
        <dbReference type="EMBL" id="VDD87970.1"/>
    </source>
</evidence>
<feature type="region of interest" description="Disordered" evidence="1">
    <location>
        <begin position="927"/>
        <end position="1040"/>
    </location>
</feature>
<feature type="compositionally biased region" description="Polar residues" evidence="1">
    <location>
        <begin position="844"/>
        <end position="856"/>
    </location>
</feature>
<dbReference type="InterPro" id="IPR001478">
    <property type="entry name" value="PDZ"/>
</dbReference>
<dbReference type="PROSITE" id="PS50052">
    <property type="entry name" value="GUANYLATE_KINASE_2"/>
    <property type="match status" value="1"/>
</dbReference>
<evidence type="ECO:0000259" key="4">
    <source>
        <dbReference type="PROSITE" id="PS50106"/>
    </source>
</evidence>
<dbReference type="Proteomes" id="UP000274131">
    <property type="component" value="Unassembled WGS sequence"/>
</dbReference>
<dbReference type="GO" id="GO:0005886">
    <property type="term" value="C:plasma membrane"/>
    <property type="evidence" value="ECO:0007669"/>
    <property type="project" value="TreeGrafter"/>
</dbReference>
<dbReference type="InterPro" id="IPR036034">
    <property type="entry name" value="PDZ_sf"/>
</dbReference>
<evidence type="ECO:0000259" key="3">
    <source>
        <dbReference type="PROSITE" id="PS50052"/>
    </source>
</evidence>
<dbReference type="InterPro" id="IPR027417">
    <property type="entry name" value="P-loop_NTPase"/>
</dbReference>
<keyword evidence="2" id="KW-0732">Signal</keyword>
<dbReference type="Gene3D" id="2.30.30.40">
    <property type="entry name" value="SH3 Domains"/>
    <property type="match status" value="1"/>
</dbReference>
<reference evidence="8" key="1">
    <citation type="submission" date="2017-02" db="UniProtKB">
        <authorList>
            <consortium name="WormBaseParasite"/>
        </authorList>
    </citation>
    <scope>IDENTIFICATION</scope>
</reference>
<dbReference type="CDD" id="cd06728">
    <property type="entry name" value="PDZ2_ZO1-like_ds"/>
    <property type="match status" value="1"/>
</dbReference>
<dbReference type="SMART" id="SM00218">
    <property type="entry name" value="ZU5"/>
    <property type="match status" value="1"/>
</dbReference>
<feature type="region of interest" description="Disordered" evidence="1">
    <location>
        <begin position="838"/>
        <end position="881"/>
    </location>
</feature>
<dbReference type="InterPro" id="IPR008144">
    <property type="entry name" value="Guanylate_kin-like_dom"/>
</dbReference>
<feature type="domain" description="PDZ" evidence="4">
    <location>
        <begin position="5"/>
        <end position="95"/>
    </location>
</feature>
<dbReference type="SUPFAM" id="SSF52540">
    <property type="entry name" value="P-loop containing nucleoside triphosphate hydrolases"/>
    <property type="match status" value="1"/>
</dbReference>
<evidence type="ECO:0000256" key="2">
    <source>
        <dbReference type="SAM" id="SignalP"/>
    </source>
</evidence>
<gene>
    <name evidence="6" type="ORF">EVEC_LOCUS3113</name>
</gene>
<dbReference type="Gene3D" id="2.30.42.10">
    <property type="match status" value="3"/>
</dbReference>
<dbReference type="SMART" id="SM00228">
    <property type="entry name" value="PDZ"/>
    <property type="match status" value="3"/>
</dbReference>
<feature type="chain" id="PRO_5043122570" evidence="2">
    <location>
        <begin position="19"/>
        <end position="1178"/>
    </location>
</feature>
<evidence type="ECO:0000256" key="1">
    <source>
        <dbReference type="SAM" id="MobiDB-lite"/>
    </source>
</evidence>
<feature type="compositionally biased region" description="Polar residues" evidence="1">
    <location>
        <begin position="865"/>
        <end position="881"/>
    </location>
</feature>
<sequence>MFAVQLFLLLGDRAPTVGFGIAVSGGRDNPHFTSGDPAVVVSDVIPAGPAWGLVQINDRILVANGTSLENADYASAVKIMKESQQLNMIVKRRAPVPLMEFEQRTLKFTLTKSKKKEDFGIVLGCKFYIKEITNRKLAEKEPGLKEGDTILRINGQSVDGITIEEATKWLTRSREKLSLVVQRDVRTGTSRWPSQNTIYERLGSVTTTPRHSPSPMHMSHQYPVPQASTADLINNSSASNSRWSQSQSEHPSADYGDYCKRNGSIASSHGNVDYEVRTIRFHKEGGMGVRVIGGNQVGIFVSAVQEDSPAAKNAIRPGDRILAVNGKSMLGVTREEVVKHLLSLSDDVTIGVQYAPLEFEEVRANQRGDSFYIRTHFAYQKTSNQLELSFHNGDIFLVTDTLFGGTVGFWQATRVYSSVESGSNGAEPVKGVIPNAEGAEKLAAASRSDTYTLGRSTFFRRKLKERRTKSLNKNVIDELPFSDSNGDMALPAYERVTLRQPSFQRPIVLYGPLADVARKMLLTTFALRFAVPAGDGGLRLRSIDEVISSNKHCLLDVSPGSVERLQLAQYAPIVILIDVESRHRIRELRNKAGATLVSSRKLMEQAHKIKKHYSHIITAILDATKQDGWFESLRQLIAHLQDRSVWMPEFRPSSNLNDMLLLPMQSFQNQSDSDADSLRGEYSGSDYATQRNMHGDIDASPFRSIYDSNVGNNGNYISRAQLHSANASSTGSLAVRFALYDQKNFYHPSEQYGYYSSKAPQLNPQQSIMNSSVRRLIGDGSVRGSNPSWATLPRRFQHGSASSSPALNTSLNISQESKMSLPLQHPTVDRIMSQASPSHFRETFASSVRSSPSKTQPLFPEETSVLRSTTSPAPTTSNQARLSIEGKAANDKSSVCCDVKESLTEQGVGYYGPDSMVEAMKSVLLENTPSPNRHHHMTQQNSYSPQGRSGLFFDQVTSDGGIRYVDDSPVDFHQQPTTSASVTSNSRKESGGIKSPRIVSSEESQEYDSSKIGTSFEGEQNRVRNVIPEPSPASKEKTEEDDATIIEHVSDVIGSGGGTLNCPESGVMLIIPEGAIKEGVQQEIYVRVCRPNGNNSRPPLDESRGESLMSPLVMCGPQNLQFKKPVELRLPHSASNNGENWSFALKSGTGKQWEQISLDENTSSVVTDKFVSVKINHF</sequence>
<accession>A0A0N4V0G3</accession>
<feature type="compositionally biased region" description="Polar residues" evidence="1">
    <location>
        <begin position="938"/>
        <end position="947"/>
    </location>
</feature>
<protein>
    <submittedName>
        <fullName evidence="8">PDZ domain-containing protein</fullName>
    </submittedName>
</protein>
<dbReference type="EMBL" id="UXUI01007511">
    <property type="protein sequence ID" value="VDD87970.1"/>
    <property type="molecule type" value="Genomic_DNA"/>
</dbReference>
<proteinExistence type="predicted"/>
<dbReference type="GO" id="GO:0050839">
    <property type="term" value="F:cell adhesion molecule binding"/>
    <property type="evidence" value="ECO:0007669"/>
    <property type="project" value="TreeGrafter"/>
</dbReference>
<dbReference type="Gene3D" id="2.60.220.30">
    <property type="match status" value="1"/>
</dbReference>
<evidence type="ECO:0000313" key="7">
    <source>
        <dbReference type="Proteomes" id="UP000274131"/>
    </source>
</evidence>
<feature type="compositionally biased region" description="Polar residues" evidence="1">
    <location>
        <begin position="974"/>
        <end position="985"/>
    </location>
</feature>
<feature type="domain" description="ZU5" evidence="5">
    <location>
        <begin position="1047"/>
        <end position="1178"/>
    </location>
</feature>
<dbReference type="GO" id="GO:0005923">
    <property type="term" value="C:bicellular tight junction"/>
    <property type="evidence" value="ECO:0007669"/>
    <property type="project" value="TreeGrafter"/>
</dbReference>
<dbReference type="GO" id="GO:0045216">
    <property type="term" value="P:cell-cell junction organization"/>
    <property type="evidence" value="ECO:0007669"/>
    <property type="project" value="TreeGrafter"/>
</dbReference>
<feature type="compositionally biased region" description="Low complexity" evidence="1">
    <location>
        <begin position="236"/>
        <end position="248"/>
    </location>
</feature>